<dbReference type="SUPFAM" id="SSF53756">
    <property type="entry name" value="UDP-Glycosyltransferase/glycogen phosphorylase"/>
    <property type="match status" value="1"/>
</dbReference>
<proteinExistence type="predicted"/>
<comment type="caution">
    <text evidence="3">The sequence shown here is derived from an EMBL/GenBank/DDBJ whole genome shotgun (WGS) entry which is preliminary data.</text>
</comment>
<evidence type="ECO:0000313" key="3">
    <source>
        <dbReference type="EMBL" id="MCX2562759.1"/>
    </source>
</evidence>
<accession>A0ABT3QBV4</accession>
<reference evidence="3 4" key="1">
    <citation type="submission" date="2022-11" db="EMBL/GenBank/DDBJ databases">
        <title>Genome sequencing of Acetobacter type strain.</title>
        <authorList>
            <person name="Heo J."/>
            <person name="Lee D."/>
            <person name="Han B.-H."/>
            <person name="Hong S.-B."/>
            <person name="Kwon S.-W."/>
        </authorList>
    </citation>
    <scope>NUCLEOTIDE SEQUENCE [LARGE SCALE GENOMIC DNA]</scope>
    <source>
        <strain evidence="3 4">KACC 21253</strain>
    </source>
</reference>
<dbReference type="Gene3D" id="3.40.50.2000">
    <property type="entry name" value="Glycogen Phosphorylase B"/>
    <property type="match status" value="2"/>
</dbReference>
<evidence type="ECO:0000313" key="4">
    <source>
        <dbReference type="Proteomes" id="UP001301152"/>
    </source>
</evidence>
<gene>
    <name evidence="3" type="ORF">OQ497_02080</name>
</gene>
<protein>
    <submittedName>
        <fullName evidence="3">Glycosyltransferase family 9 protein</fullName>
    </submittedName>
</protein>
<dbReference type="Pfam" id="PF01075">
    <property type="entry name" value="Glyco_transf_9"/>
    <property type="match status" value="1"/>
</dbReference>
<dbReference type="Proteomes" id="UP001301152">
    <property type="component" value="Unassembled WGS sequence"/>
</dbReference>
<dbReference type="InterPro" id="IPR002201">
    <property type="entry name" value="Glyco_trans_9"/>
</dbReference>
<keyword evidence="1" id="KW-0328">Glycosyltransferase</keyword>
<dbReference type="PANTHER" id="PTHR30160">
    <property type="entry name" value="TETRAACYLDISACCHARIDE 4'-KINASE-RELATED"/>
    <property type="match status" value="1"/>
</dbReference>
<keyword evidence="4" id="KW-1185">Reference proteome</keyword>
<evidence type="ECO:0000256" key="1">
    <source>
        <dbReference type="ARBA" id="ARBA00022676"/>
    </source>
</evidence>
<name>A0ABT3QBV4_9PROT</name>
<sequence length="316" mass="34872">MQYVTHRLPAPAEENILIIRLGALGDFVQSFGPFQAIREAHPQAHITLLTTKPFVAFARPAPWFDAVLTDERPRWSNLKGMMQLRRQLRGYDRIYDLQTSGRTARYFYLAGQRHWSGHVPAGTFFHANPWRNDMHTVPRQRDQLRMAGIADVPLPDISWLQGMKDPARQAPYALIVPGASPHRPEKRWPAASYGELARHLVRTGITPVVVGAGADKALAAEICALCPQAEDYTGRTTLAELAALAEHACLAVGNDTGPIHLAAMMGCECIVLYSAHSSPALTMPLGRRNGQVQVLSEPDLARLSVGRVAEALMSRH</sequence>
<dbReference type="InterPro" id="IPR051199">
    <property type="entry name" value="LPS_LOS_Heptosyltrfase"/>
</dbReference>
<evidence type="ECO:0000256" key="2">
    <source>
        <dbReference type="ARBA" id="ARBA00022679"/>
    </source>
</evidence>
<organism evidence="3 4">
    <name type="scientific">Acetobacter thailandicus</name>
    <dbReference type="NCBI Taxonomy" id="1502842"/>
    <lineage>
        <taxon>Bacteria</taxon>
        <taxon>Pseudomonadati</taxon>
        <taxon>Pseudomonadota</taxon>
        <taxon>Alphaproteobacteria</taxon>
        <taxon>Acetobacterales</taxon>
        <taxon>Acetobacteraceae</taxon>
        <taxon>Acetobacter</taxon>
    </lineage>
</organism>
<dbReference type="CDD" id="cd03789">
    <property type="entry name" value="GT9_LPS_heptosyltransferase"/>
    <property type="match status" value="1"/>
</dbReference>
<dbReference type="RefSeq" id="WP_173559478.1">
    <property type="nucleotide sequence ID" value="NZ_JAPIUZ010000001.1"/>
</dbReference>
<dbReference type="PANTHER" id="PTHR30160:SF1">
    <property type="entry name" value="LIPOPOLYSACCHARIDE 1,2-N-ACETYLGLUCOSAMINETRANSFERASE-RELATED"/>
    <property type="match status" value="1"/>
</dbReference>
<dbReference type="EMBL" id="JAPIUZ010000001">
    <property type="protein sequence ID" value="MCX2562759.1"/>
    <property type="molecule type" value="Genomic_DNA"/>
</dbReference>
<keyword evidence="2" id="KW-0808">Transferase</keyword>